<protein>
    <submittedName>
        <fullName evidence="1">Uncharacterized protein</fullName>
    </submittedName>
</protein>
<gene>
    <name evidence="1" type="ORF">RirG_223060</name>
</gene>
<dbReference type="HOGENOM" id="CLU_017869_2_0_1"/>
<reference evidence="1 2" key="1">
    <citation type="submission" date="2014-02" db="EMBL/GenBank/DDBJ databases">
        <title>Single nucleus genome sequencing reveals high similarity among nuclei of an endomycorrhizal fungus.</title>
        <authorList>
            <person name="Lin K."/>
            <person name="Geurts R."/>
            <person name="Zhang Z."/>
            <person name="Limpens E."/>
            <person name="Saunders D.G."/>
            <person name="Mu D."/>
            <person name="Pang E."/>
            <person name="Cao H."/>
            <person name="Cha H."/>
            <person name="Lin T."/>
            <person name="Zhou Q."/>
            <person name="Shang Y."/>
            <person name="Li Y."/>
            <person name="Ivanov S."/>
            <person name="Sharma T."/>
            <person name="Velzen R.V."/>
            <person name="Ruijter N.D."/>
            <person name="Aanen D.K."/>
            <person name="Win J."/>
            <person name="Kamoun S."/>
            <person name="Bisseling T."/>
            <person name="Huang S."/>
        </authorList>
    </citation>
    <scope>NUCLEOTIDE SEQUENCE [LARGE SCALE GENOMIC DNA]</scope>
    <source>
        <strain evidence="2">DAOM197198w</strain>
    </source>
</reference>
<dbReference type="AlphaFoldDB" id="A0A015JLA2"/>
<dbReference type="EMBL" id="JEMT01028054">
    <property type="protein sequence ID" value="EXX55699.1"/>
    <property type="molecule type" value="Genomic_DNA"/>
</dbReference>
<sequence length="220" mass="26169">MALFKRYATVPLFRFPYDQNRVLLRLHEDKILPSHISPLIRNASMNQHIDEDDDFSADNGSNDDTIEHSYRDWYIANLIDEHYGKGASEYIDAILLLQDSTIQLSLRDAYMLGLNDDRIDKIKAHDRLNERENVIKDIRDHNTSTKHYLRRTNAMDFFTRMTNDFHDRMIKIRNYAYGHNTKKSPDRRAVASKRLNNLITDFGKKYRDEHYPFKLYRAII</sequence>
<evidence type="ECO:0000313" key="2">
    <source>
        <dbReference type="Proteomes" id="UP000022910"/>
    </source>
</evidence>
<accession>A0A015JLA2</accession>
<keyword evidence="2" id="KW-1185">Reference proteome</keyword>
<comment type="caution">
    <text evidence="1">The sequence shown here is derived from an EMBL/GenBank/DDBJ whole genome shotgun (WGS) entry which is preliminary data.</text>
</comment>
<name>A0A015JLA2_RHIIW</name>
<evidence type="ECO:0000313" key="1">
    <source>
        <dbReference type="EMBL" id="EXX55699.1"/>
    </source>
</evidence>
<proteinExistence type="predicted"/>
<dbReference type="Proteomes" id="UP000022910">
    <property type="component" value="Unassembled WGS sequence"/>
</dbReference>
<organism evidence="1 2">
    <name type="scientific">Rhizophagus irregularis (strain DAOM 197198w)</name>
    <name type="common">Glomus intraradices</name>
    <dbReference type="NCBI Taxonomy" id="1432141"/>
    <lineage>
        <taxon>Eukaryota</taxon>
        <taxon>Fungi</taxon>
        <taxon>Fungi incertae sedis</taxon>
        <taxon>Mucoromycota</taxon>
        <taxon>Glomeromycotina</taxon>
        <taxon>Glomeromycetes</taxon>
        <taxon>Glomerales</taxon>
        <taxon>Glomeraceae</taxon>
        <taxon>Rhizophagus</taxon>
    </lineage>
</organism>